<evidence type="ECO:0000313" key="13">
    <source>
        <dbReference type="EMBL" id="SFR00115.1"/>
    </source>
</evidence>
<dbReference type="Pfam" id="PF07650">
    <property type="entry name" value="KH_2"/>
    <property type="match status" value="1"/>
</dbReference>
<feature type="domain" description="KH type-2" evidence="11">
    <location>
        <begin position="206"/>
        <end position="291"/>
    </location>
</feature>
<keyword evidence="8" id="KW-0699">rRNA-binding</keyword>
<dbReference type="NCBIfam" id="TIGR00436">
    <property type="entry name" value="era"/>
    <property type="match status" value="1"/>
</dbReference>
<dbReference type="InterPro" id="IPR005662">
    <property type="entry name" value="GTPase_Era-like"/>
</dbReference>
<dbReference type="InterPro" id="IPR009019">
    <property type="entry name" value="KH_sf_prok-type"/>
</dbReference>
<dbReference type="Pfam" id="PF01926">
    <property type="entry name" value="MMR_HSR1"/>
    <property type="match status" value="1"/>
</dbReference>
<keyword evidence="8" id="KW-0963">Cytoplasm</keyword>
<keyword evidence="5 8" id="KW-0694">RNA-binding</keyword>
<dbReference type="NCBIfam" id="NF000908">
    <property type="entry name" value="PRK00089.1"/>
    <property type="match status" value="1"/>
</dbReference>
<dbReference type="CDD" id="cd04163">
    <property type="entry name" value="Era"/>
    <property type="match status" value="1"/>
</dbReference>
<evidence type="ECO:0000259" key="12">
    <source>
        <dbReference type="PROSITE" id="PS51713"/>
    </source>
</evidence>
<feature type="region of interest" description="G5" evidence="9">
    <location>
        <begin position="162"/>
        <end position="164"/>
    </location>
</feature>
<evidence type="ECO:0000256" key="3">
    <source>
        <dbReference type="ARBA" id="ARBA00022517"/>
    </source>
</evidence>
<dbReference type="PANTHER" id="PTHR42698:SF1">
    <property type="entry name" value="GTPASE ERA, MITOCHONDRIAL"/>
    <property type="match status" value="1"/>
</dbReference>
<dbReference type="PROSITE" id="PS51713">
    <property type="entry name" value="G_ERA"/>
    <property type="match status" value="1"/>
</dbReference>
<reference evidence="14" key="1">
    <citation type="submission" date="2016-10" db="EMBL/GenBank/DDBJ databases">
        <authorList>
            <person name="Varghese N."/>
            <person name="Submissions S."/>
        </authorList>
    </citation>
    <scope>NUCLEOTIDE SEQUENCE [LARGE SCALE GENOMIC DNA]</scope>
    <source>
        <strain evidence="14">DSM 3669</strain>
    </source>
</reference>
<dbReference type="GO" id="GO:0000028">
    <property type="term" value="P:ribosomal small subunit assembly"/>
    <property type="evidence" value="ECO:0007669"/>
    <property type="project" value="TreeGrafter"/>
</dbReference>
<dbReference type="AlphaFoldDB" id="A0A1I6D3U7"/>
<evidence type="ECO:0000256" key="5">
    <source>
        <dbReference type="ARBA" id="ARBA00022884"/>
    </source>
</evidence>
<dbReference type="GO" id="GO:0070181">
    <property type="term" value="F:small ribosomal subunit rRNA binding"/>
    <property type="evidence" value="ECO:0007669"/>
    <property type="project" value="UniProtKB-UniRule"/>
</dbReference>
<dbReference type="Gene3D" id="3.40.50.300">
    <property type="entry name" value="P-loop containing nucleotide triphosphate hydrolases"/>
    <property type="match status" value="1"/>
</dbReference>
<dbReference type="GO" id="GO:0005886">
    <property type="term" value="C:plasma membrane"/>
    <property type="evidence" value="ECO:0007669"/>
    <property type="project" value="UniProtKB-SubCell"/>
</dbReference>
<feature type="binding site" evidence="8">
    <location>
        <begin position="133"/>
        <end position="136"/>
    </location>
    <ligand>
        <name>GTP</name>
        <dbReference type="ChEBI" id="CHEBI:37565"/>
    </ligand>
</feature>
<dbReference type="PRINTS" id="PR00449">
    <property type="entry name" value="RASTRNSFRMNG"/>
</dbReference>
<dbReference type="GO" id="GO:0005525">
    <property type="term" value="F:GTP binding"/>
    <property type="evidence" value="ECO:0007669"/>
    <property type="project" value="UniProtKB-UniRule"/>
</dbReference>
<dbReference type="HAMAP" id="MF_00367">
    <property type="entry name" value="GTPase_Era"/>
    <property type="match status" value="1"/>
</dbReference>
<evidence type="ECO:0000256" key="2">
    <source>
        <dbReference type="ARBA" id="ARBA00020484"/>
    </source>
</evidence>
<keyword evidence="8" id="KW-1003">Cell membrane</keyword>
<dbReference type="InterPro" id="IPR006073">
    <property type="entry name" value="GTP-bd"/>
</dbReference>
<feature type="binding site" evidence="8">
    <location>
        <begin position="72"/>
        <end position="76"/>
    </location>
    <ligand>
        <name>GTP</name>
        <dbReference type="ChEBI" id="CHEBI:37565"/>
    </ligand>
</feature>
<evidence type="ECO:0000259" key="11">
    <source>
        <dbReference type="PROSITE" id="PS50823"/>
    </source>
</evidence>
<evidence type="ECO:0000256" key="9">
    <source>
        <dbReference type="PROSITE-ProRule" id="PRU01050"/>
    </source>
</evidence>
<feature type="region of interest" description="G2" evidence="9">
    <location>
        <begin position="51"/>
        <end position="55"/>
    </location>
</feature>
<evidence type="ECO:0000256" key="10">
    <source>
        <dbReference type="RuleBase" id="RU003761"/>
    </source>
</evidence>
<dbReference type="FunFam" id="3.30.300.20:FF:000003">
    <property type="entry name" value="GTPase Era"/>
    <property type="match status" value="1"/>
</dbReference>
<dbReference type="FunFam" id="3.40.50.300:FF:000094">
    <property type="entry name" value="GTPase Era"/>
    <property type="match status" value="1"/>
</dbReference>
<dbReference type="GO" id="GO:0003924">
    <property type="term" value="F:GTPase activity"/>
    <property type="evidence" value="ECO:0007669"/>
    <property type="project" value="UniProtKB-UniRule"/>
</dbReference>
<comment type="subcellular location">
    <subcellularLocation>
        <location evidence="8">Cytoplasm</location>
    </subcellularLocation>
    <subcellularLocation>
        <location evidence="8">Cell membrane</location>
        <topology evidence="8">Peripheral membrane protein</topology>
    </subcellularLocation>
</comment>
<evidence type="ECO:0000313" key="14">
    <source>
        <dbReference type="Proteomes" id="UP000199584"/>
    </source>
</evidence>
<dbReference type="SUPFAM" id="SSF54814">
    <property type="entry name" value="Prokaryotic type KH domain (KH-domain type II)"/>
    <property type="match status" value="1"/>
</dbReference>
<feature type="region of interest" description="G4" evidence="9">
    <location>
        <begin position="133"/>
        <end position="136"/>
    </location>
</feature>
<dbReference type="GO" id="GO:0005829">
    <property type="term" value="C:cytosol"/>
    <property type="evidence" value="ECO:0007669"/>
    <property type="project" value="TreeGrafter"/>
</dbReference>
<proteinExistence type="inferred from homology"/>
<comment type="similarity">
    <text evidence="1 8 9 10">Belongs to the TRAFAC class TrmE-Era-EngA-EngB-Septin-like GTPase superfamily. Era GTPase family.</text>
</comment>
<dbReference type="InterPro" id="IPR027417">
    <property type="entry name" value="P-loop_NTPase"/>
</dbReference>
<feature type="region of interest" description="G1" evidence="9">
    <location>
        <begin position="25"/>
        <end position="32"/>
    </location>
</feature>
<protein>
    <recommendedName>
        <fullName evidence="2 8">GTPase Era</fullName>
    </recommendedName>
</protein>
<dbReference type="InterPro" id="IPR015946">
    <property type="entry name" value="KH_dom-like_a/b"/>
</dbReference>
<evidence type="ECO:0000256" key="7">
    <source>
        <dbReference type="ARBA" id="ARBA00023136"/>
    </source>
</evidence>
<sequence>MRLQEGFIFIMNESDFKSGFVTILGRTNVGKSTLMNRMVGQKVAIMSDKPQTTRHKIQSVLTGPDYQVVFIDTPGIHKPKHKLGEHLVGVALNTLREVDVVMLLVEAGMPGPGDRYILQQVKKVTGPVLLVINKIDLVKPGELEPVKAAFSQLGDFAEILPVSALTGENVDRLLENIIKYLPPGPKYYPDDMVIDRPERFIMSELIREKVLHLTSQEVPHSVAVVVEEVENRSENLVAVRAVIYTERESQKGILIGKGGRMLKEVGKLAREEIEALLGSRIYLELWVKVKKDWRNREIYMKNFGFMDD</sequence>
<feature type="domain" description="Era-type G" evidence="12">
    <location>
        <begin position="17"/>
        <end position="183"/>
    </location>
</feature>
<accession>A0A1I6D3U7</accession>
<keyword evidence="4 8" id="KW-0547">Nucleotide-binding</keyword>
<dbReference type="PANTHER" id="PTHR42698">
    <property type="entry name" value="GTPASE ERA"/>
    <property type="match status" value="1"/>
</dbReference>
<feature type="binding site" evidence="8">
    <location>
        <begin position="25"/>
        <end position="32"/>
    </location>
    <ligand>
        <name>GTP</name>
        <dbReference type="ChEBI" id="CHEBI:37565"/>
    </ligand>
</feature>
<comment type="function">
    <text evidence="8">An essential GTPase that binds both GDP and GTP, with rapid nucleotide exchange. Plays a role in 16S rRNA processing and 30S ribosomal subunit biogenesis and possibly also in cell cycle regulation and energy metabolism.</text>
</comment>
<keyword evidence="14" id="KW-1185">Reference proteome</keyword>
<organism evidence="13 14">
    <name type="scientific">Desulfoscipio geothermicus DSM 3669</name>
    <dbReference type="NCBI Taxonomy" id="1121426"/>
    <lineage>
        <taxon>Bacteria</taxon>
        <taxon>Bacillati</taxon>
        <taxon>Bacillota</taxon>
        <taxon>Clostridia</taxon>
        <taxon>Eubacteriales</taxon>
        <taxon>Desulfallaceae</taxon>
        <taxon>Desulfoscipio</taxon>
    </lineage>
</organism>
<dbReference type="Gene3D" id="3.30.300.20">
    <property type="match status" value="1"/>
</dbReference>
<dbReference type="SUPFAM" id="SSF52540">
    <property type="entry name" value="P-loop containing nucleoside triphosphate hydrolases"/>
    <property type="match status" value="1"/>
</dbReference>
<dbReference type="GO" id="GO:0043024">
    <property type="term" value="F:ribosomal small subunit binding"/>
    <property type="evidence" value="ECO:0007669"/>
    <property type="project" value="TreeGrafter"/>
</dbReference>
<dbReference type="NCBIfam" id="TIGR00231">
    <property type="entry name" value="small_GTP"/>
    <property type="match status" value="1"/>
</dbReference>
<dbReference type="Proteomes" id="UP000199584">
    <property type="component" value="Unassembled WGS sequence"/>
</dbReference>
<keyword evidence="7 8" id="KW-0472">Membrane</keyword>
<evidence type="ECO:0000256" key="8">
    <source>
        <dbReference type="HAMAP-Rule" id="MF_00367"/>
    </source>
</evidence>
<evidence type="ECO:0000256" key="4">
    <source>
        <dbReference type="ARBA" id="ARBA00022741"/>
    </source>
</evidence>
<dbReference type="CDD" id="cd22534">
    <property type="entry name" value="KH-II_Era"/>
    <property type="match status" value="1"/>
</dbReference>
<keyword evidence="3 8" id="KW-0690">Ribosome biogenesis</keyword>
<feature type="region of interest" description="G3" evidence="9">
    <location>
        <begin position="72"/>
        <end position="75"/>
    </location>
</feature>
<dbReference type="EMBL" id="FOYM01000005">
    <property type="protein sequence ID" value="SFR00115.1"/>
    <property type="molecule type" value="Genomic_DNA"/>
</dbReference>
<dbReference type="InterPro" id="IPR005225">
    <property type="entry name" value="Small_GTP-bd"/>
</dbReference>
<comment type="subunit">
    <text evidence="8">Monomer.</text>
</comment>
<evidence type="ECO:0000256" key="6">
    <source>
        <dbReference type="ARBA" id="ARBA00023134"/>
    </source>
</evidence>
<dbReference type="InterPro" id="IPR004044">
    <property type="entry name" value="KH_dom_type_2"/>
</dbReference>
<dbReference type="STRING" id="39060.SAMN05660706_10512"/>
<name>A0A1I6D3U7_9FIRM</name>
<evidence type="ECO:0000256" key="1">
    <source>
        <dbReference type="ARBA" id="ARBA00007921"/>
    </source>
</evidence>
<keyword evidence="6 8" id="KW-0342">GTP-binding</keyword>
<gene>
    <name evidence="8" type="primary">era</name>
    <name evidence="13" type="ORF">SAMN05660706_10512</name>
</gene>
<dbReference type="PROSITE" id="PS50823">
    <property type="entry name" value="KH_TYPE_2"/>
    <property type="match status" value="1"/>
</dbReference>
<dbReference type="InterPro" id="IPR030388">
    <property type="entry name" value="G_ERA_dom"/>
</dbReference>